<feature type="transmembrane region" description="Helical" evidence="9">
    <location>
        <begin position="285"/>
        <end position="305"/>
    </location>
</feature>
<dbReference type="PANTHER" id="PTHR31595:SF57">
    <property type="entry name" value="OS04G0481900 PROTEIN"/>
    <property type="match status" value="1"/>
</dbReference>
<feature type="domain" description="Wax synthase" evidence="10">
    <location>
        <begin position="207"/>
        <end position="293"/>
    </location>
</feature>
<evidence type="ECO:0000256" key="2">
    <source>
        <dbReference type="ARBA" id="ARBA00005179"/>
    </source>
</evidence>
<dbReference type="EMBL" id="JAJJMB010013055">
    <property type="protein sequence ID" value="KAI3871507.1"/>
    <property type="molecule type" value="Genomic_DNA"/>
</dbReference>
<organism evidence="11 12">
    <name type="scientific">Papaver atlanticum</name>
    <dbReference type="NCBI Taxonomy" id="357466"/>
    <lineage>
        <taxon>Eukaryota</taxon>
        <taxon>Viridiplantae</taxon>
        <taxon>Streptophyta</taxon>
        <taxon>Embryophyta</taxon>
        <taxon>Tracheophyta</taxon>
        <taxon>Spermatophyta</taxon>
        <taxon>Magnoliopsida</taxon>
        <taxon>Ranunculales</taxon>
        <taxon>Papaveraceae</taxon>
        <taxon>Papaveroideae</taxon>
        <taxon>Papaver</taxon>
    </lineage>
</organism>
<feature type="transmembrane region" description="Helical" evidence="9">
    <location>
        <begin position="41"/>
        <end position="74"/>
    </location>
</feature>
<evidence type="ECO:0000256" key="4">
    <source>
        <dbReference type="ARBA" id="ARBA00022679"/>
    </source>
</evidence>
<proteinExistence type="inferred from homology"/>
<dbReference type="Pfam" id="PF13813">
    <property type="entry name" value="MBOAT_2"/>
    <property type="match status" value="1"/>
</dbReference>
<comment type="pathway">
    <text evidence="2">Secondary metabolite biosynthesis.</text>
</comment>
<feature type="transmembrane region" description="Helical" evidence="9">
    <location>
        <begin position="177"/>
        <end position="203"/>
    </location>
</feature>
<evidence type="ECO:0000256" key="5">
    <source>
        <dbReference type="ARBA" id="ARBA00022692"/>
    </source>
</evidence>
<evidence type="ECO:0000313" key="11">
    <source>
        <dbReference type="EMBL" id="KAI3871507.1"/>
    </source>
</evidence>
<dbReference type="InterPro" id="IPR044851">
    <property type="entry name" value="Wax_synthase"/>
</dbReference>
<evidence type="ECO:0000256" key="9">
    <source>
        <dbReference type="SAM" id="Phobius"/>
    </source>
</evidence>
<comment type="subcellular location">
    <subcellularLocation>
        <location evidence="1">Membrane</location>
        <topology evidence="1">Multi-pass membrane protein</topology>
    </subcellularLocation>
</comment>
<comment type="caution">
    <text evidence="11">The sequence shown here is derived from an EMBL/GenBank/DDBJ whole genome shotgun (WGS) entry which is preliminary data.</text>
</comment>
<keyword evidence="7 9" id="KW-0472">Membrane</keyword>
<dbReference type="AlphaFoldDB" id="A0AAD4S865"/>
<dbReference type="GO" id="GO:0016020">
    <property type="term" value="C:membrane"/>
    <property type="evidence" value="ECO:0007669"/>
    <property type="project" value="UniProtKB-SubCell"/>
</dbReference>
<feature type="transmembrane region" description="Helical" evidence="9">
    <location>
        <begin position="326"/>
        <end position="345"/>
    </location>
</feature>
<dbReference type="GO" id="GO:0008374">
    <property type="term" value="F:O-acyltransferase activity"/>
    <property type="evidence" value="ECO:0007669"/>
    <property type="project" value="InterPro"/>
</dbReference>
<keyword evidence="4" id="KW-0808">Transferase</keyword>
<feature type="transmembrane region" description="Helical" evidence="9">
    <location>
        <begin position="149"/>
        <end position="165"/>
    </location>
</feature>
<feature type="transmembrane region" description="Helical" evidence="9">
    <location>
        <begin position="255"/>
        <end position="279"/>
    </location>
</feature>
<keyword evidence="12" id="KW-1185">Reference proteome</keyword>
<evidence type="ECO:0000256" key="8">
    <source>
        <dbReference type="ARBA" id="ARBA00023315"/>
    </source>
</evidence>
<name>A0AAD4S865_9MAGN</name>
<feature type="transmembrane region" description="Helical" evidence="9">
    <location>
        <begin position="223"/>
        <end position="243"/>
    </location>
</feature>
<keyword evidence="6 9" id="KW-1133">Transmembrane helix</keyword>
<evidence type="ECO:0000256" key="3">
    <source>
        <dbReference type="ARBA" id="ARBA00007282"/>
    </source>
</evidence>
<dbReference type="PANTHER" id="PTHR31595">
    <property type="entry name" value="LONG-CHAIN-ALCOHOL O-FATTY-ACYLTRANSFERASE 3-RELATED"/>
    <property type="match status" value="1"/>
</dbReference>
<evidence type="ECO:0000313" key="12">
    <source>
        <dbReference type="Proteomes" id="UP001202328"/>
    </source>
</evidence>
<dbReference type="GO" id="GO:0006629">
    <property type="term" value="P:lipid metabolic process"/>
    <property type="evidence" value="ECO:0007669"/>
    <property type="project" value="InterPro"/>
</dbReference>
<dbReference type="InterPro" id="IPR032805">
    <property type="entry name" value="Wax_synthase_dom"/>
</dbReference>
<dbReference type="Proteomes" id="UP001202328">
    <property type="component" value="Unassembled WGS sequence"/>
</dbReference>
<reference evidence="11" key="1">
    <citation type="submission" date="2022-04" db="EMBL/GenBank/DDBJ databases">
        <title>A functionally conserved STORR gene fusion in Papaver species that diverged 16.8 million years ago.</title>
        <authorList>
            <person name="Catania T."/>
        </authorList>
    </citation>
    <scope>NUCLEOTIDE SEQUENCE</scope>
    <source>
        <strain evidence="11">S-188037</strain>
    </source>
</reference>
<evidence type="ECO:0000256" key="7">
    <source>
        <dbReference type="ARBA" id="ARBA00023136"/>
    </source>
</evidence>
<feature type="transmembrane region" description="Helical" evidence="9">
    <location>
        <begin position="12"/>
        <end position="29"/>
    </location>
</feature>
<keyword evidence="5 9" id="KW-0812">Transmembrane</keyword>
<evidence type="ECO:0000256" key="6">
    <source>
        <dbReference type="ARBA" id="ARBA00022989"/>
    </source>
</evidence>
<protein>
    <recommendedName>
        <fullName evidence="10">Wax synthase domain-containing protein</fullName>
    </recommendedName>
</protein>
<evidence type="ECO:0000259" key="10">
    <source>
        <dbReference type="Pfam" id="PF13813"/>
    </source>
</evidence>
<keyword evidence="8" id="KW-0012">Acyltransferase</keyword>
<sequence>MDIDVETEVKKFIKVWLIVLASLTYCHFISKIIPKGFKRLFSILPVISIFLYLPLTLLSVHFIFIVGFTVSWVVNFKLLLFAFNHGPLSNPSPEDPSSYFSLKQFISTACLPIKIKQKSHSAEDTAIHDQTISRRNPKVSSIVRLLNNYPMKVLTMCLLVHVYSYKQYIHPLFLGSLYALHMFFISETYLVVSNAFAALILRLDDLEPQFIDPFISTSLQDFWGRRWNLMATNILWLTVYVPIRSFCTHVIGRKWAAVPAILFTFLVSGLMHELIIYYITRLYPTWEVTCFFVIQGICIAFGGIMKKTNIGGIHDRFQLHSWISGPLILVFIGANVICFFFPPILRNNIDDRTIEEYHILVDYIVKKFARK</sequence>
<accession>A0AAD4S865</accession>
<evidence type="ECO:0000256" key="1">
    <source>
        <dbReference type="ARBA" id="ARBA00004141"/>
    </source>
</evidence>
<comment type="similarity">
    <text evidence="3">Belongs to the wax synthase family.</text>
</comment>
<gene>
    <name evidence="11" type="ORF">MKW98_011562</name>
</gene>